<dbReference type="Proteomes" id="UP000283341">
    <property type="component" value="Unassembled WGS sequence"/>
</dbReference>
<dbReference type="RefSeq" id="WP_118403543.1">
    <property type="nucleotide sequence ID" value="NZ_JADNFX010000018.1"/>
</dbReference>
<proteinExistence type="predicted"/>
<evidence type="ECO:0000313" key="1">
    <source>
        <dbReference type="EMBL" id="RGS33651.1"/>
    </source>
</evidence>
<protein>
    <recommendedName>
        <fullName evidence="3">HK97 gp10 family phage protein</fullName>
    </recommendedName>
</protein>
<evidence type="ECO:0000313" key="2">
    <source>
        <dbReference type="Proteomes" id="UP000283341"/>
    </source>
</evidence>
<dbReference type="EMBL" id="QRVJ01000027">
    <property type="protein sequence ID" value="RGS33651.1"/>
    <property type="molecule type" value="Genomic_DNA"/>
</dbReference>
<gene>
    <name evidence="1" type="ORF">DWX97_21015</name>
</gene>
<sequence length="131" mass="14679">MEFRGDTSGLDELLESIDDEYYNTLSQIGRDATRNAKINRTYENRTGNLNNANGGCVVRNGKIVDMWVESDGSHPDAVKNTENFLIYSEKPKDGLYLANGQPYASYVESKGFEVIMTNGVLYAGRQIEKKL</sequence>
<reference evidence="1 2" key="1">
    <citation type="submission" date="2018-08" db="EMBL/GenBank/DDBJ databases">
        <title>A genome reference for cultivated species of the human gut microbiota.</title>
        <authorList>
            <person name="Zou Y."/>
            <person name="Xue W."/>
            <person name="Luo G."/>
        </authorList>
    </citation>
    <scope>NUCLEOTIDE SEQUENCE [LARGE SCALE GENOMIC DNA]</scope>
    <source>
        <strain evidence="1 2">AF22-3AC</strain>
    </source>
</reference>
<comment type="caution">
    <text evidence="1">The sequence shown here is derived from an EMBL/GenBank/DDBJ whole genome shotgun (WGS) entry which is preliminary data.</text>
</comment>
<dbReference type="AlphaFoldDB" id="A0A412I9W8"/>
<name>A0A412I9W8_9BACE</name>
<evidence type="ECO:0008006" key="3">
    <source>
        <dbReference type="Google" id="ProtNLM"/>
    </source>
</evidence>
<accession>A0A412I9W8</accession>
<organism evidence="1 2">
    <name type="scientific">Bacteroides cellulosilyticus</name>
    <dbReference type="NCBI Taxonomy" id="246787"/>
    <lineage>
        <taxon>Bacteria</taxon>
        <taxon>Pseudomonadati</taxon>
        <taxon>Bacteroidota</taxon>
        <taxon>Bacteroidia</taxon>
        <taxon>Bacteroidales</taxon>
        <taxon>Bacteroidaceae</taxon>
        <taxon>Bacteroides</taxon>
    </lineage>
</organism>